<name>A0A2R6A8W7_9ARCH</name>
<dbReference type="Gene3D" id="3.30.1190.10">
    <property type="entry name" value="DNA-binding protein Tfx superfamily, archaea"/>
    <property type="match status" value="1"/>
</dbReference>
<reference evidence="5 6" key="1">
    <citation type="submission" date="2017-04" db="EMBL/GenBank/DDBJ databases">
        <title>Novel microbial lineages endemic to geothermal iron-oxide mats fill important gaps in the evolutionary history of Archaea.</title>
        <authorList>
            <person name="Jay Z.J."/>
            <person name="Beam J.P."/>
            <person name="Dlakic M."/>
            <person name="Rusch D.B."/>
            <person name="Kozubal M.A."/>
            <person name="Inskeep W.P."/>
        </authorList>
    </citation>
    <scope>NUCLEOTIDE SEQUENCE [LARGE SCALE GENOMIC DNA]</scope>
    <source>
        <strain evidence="5">OSP_D</strain>
    </source>
</reference>
<evidence type="ECO:0000256" key="1">
    <source>
        <dbReference type="ARBA" id="ARBA00023015"/>
    </source>
</evidence>
<organism evidence="5 6">
    <name type="scientific">Candidatus Marsarchaeota G1 archaeon OSP_D</name>
    <dbReference type="NCBI Taxonomy" id="1978155"/>
    <lineage>
        <taxon>Archaea</taxon>
        <taxon>Candidatus Marsarchaeota</taxon>
        <taxon>Candidatus Marsarchaeota group 1</taxon>
    </lineage>
</organism>
<accession>A0A2R6A8W7</accession>
<comment type="caution">
    <text evidence="5">The sequence shown here is derived from an EMBL/GenBank/DDBJ whole genome shotgun (WGS) entry which is preliminary data.</text>
</comment>
<dbReference type="PIRSF" id="PIRSF004932">
    <property type="entry name" value="DNA_bind_Tfx"/>
    <property type="match status" value="1"/>
</dbReference>
<evidence type="ECO:0000256" key="2">
    <source>
        <dbReference type="ARBA" id="ARBA00023125"/>
    </source>
</evidence>
<evidence type="ECO:0000256" key="3">
    <source>
        <dbReference type="ARBA" id="ARBA00023163"/>
    </source>
</evidence>
<keyword evidence="2" id="KW-0238">DNA-binding</keyword>
<dbReference type="InterPro" id="IPR036657">
    <property type="entry name" value="Tfx_DNA-bd_sf_arc"/>
</dbReference>
<dbReference type="InterPro" id="IPR007630">
    <property type="entry name" value="RNA_pol_sigma70_r4"/>
</dbReference>
<dbReference type="NCBIfam" id="TIGR00721">
    <property type="entry name" value="tfx"/>
    <property type="match status" value="1"/>
</dbReference>
<dbReference type="InterPro" id="IPR018384">
    <property type="entry name" value="Tfx_DNA-bd_euryarc"/>
</dbReference>
<keyword evidence="3" id="KW-0804">Transcription</keyword>
<dbReference type="Pfam" id="PF14601">
    <property type="entry name" value="TFX_C"/>
    <property type="match status" value="1"/>
</dbReference>
<dbReference type="InterPro" id="IPR001387">
    <property type="entry name" value="Cro/C1-type_HTH"/>
</dbReference>
<dbReference type="InterPro" id="IPR029291">
    <property type="entry name" value="Tfx_C"/>
</dbReference>
<dbReference type="PROSITE" id="PS50943">
    <property type="entry name" value="HTH_CROC1"/>
    <property type="match status" value="1"/>
</dbReference>
<dbReference type="EMBL" id="NEXC01000051">
    <property type="protein sequence ID" value="PSN82799.1"/>
    <property type="molecule type" value="Genomic_DNA"/>
</dbReference>
<dbReference type="GO" id="GO:0003677">
    <property type="term" value="F:DNA binding"/>
    <property type="evidence" value="ECO:0007669"/>
    <property type="project" value="UniProtKB-KW"/>
</dbReference>
<proteinExistence type="predicted"/>
<evidence type="ECO:0000259" key="4">
    <source>
        <dbReference type="PROSITE" id="PS50943"/>
    </source>
</evidence>
<feature type="domain" description="HTH cro/C1-type" evidence="4">
    <location>
        <begin position="22"/>
        <end position="45"/>
    </location>
</feature>
<sequence>MNKTRKFGFLTKKQVEVLKLRAQGLTQAEVARKLGTTRANISMIELRAKRKIRLAEETLKVVSSIRSQMSIRIEKGTYLADIPSIVLRSADKRGIHLKTNIVEIVRLVKMHTPPCIKKGRTTRTLLFKISPEGQLLLSEASPTNQED</sequence>
<dbReference type="Pfam" id="PF04545">
    <property type="entry name" value="Sigma70_r4"/>
    <property type="match status" value="1"/>
</dbReference>
<dbReference type="GO" id="GO:0003700">
    <property type="term" value="F:DNA-binding transcription factor activity"/>
    <property type="evidence" value="ECO:0007669"/>
    <property type="project" value="InterPro"/>
</dbReference>
<dbReference type="SUPFAM" id="SSF89915">
    <property type="entry name" value="DNA-binding protein Tfx"/>
    <property type="match status" value="1"/>
</dbReference>
<protein>
    <recommendedName>
        <fullName evidence="4">HTH cro/C1-type domain-containing protein</fullName>
    </recommendedName>
</protein>
<keyword evidence="1" id="KW-0805">Transcription regulation</keyword>
<dbReference type="AlphaFoldDB" id="A0A2R6A8W7"/>
<dbReference type="Proteomes" id="UP000240880">
    <property type="component" value="Unassembled WGS sequence"/>
</dbReference>
<evidence type="ECO:0000313" key="5">
    <source>
        <dbReference type="EMBL" id="PSN82799.1"/>
    </source>
</evidence>
<evidence type="ECO:0000313" key="6">
    <source>
        <dbReference type="Proteomes" id="UP000240880"/>
    </source>
</evidence>
<gene>
    <name evidence="5" type="ORF">B9Q01_06935</name>
</gene>
<dbReference type="InterPro" id="IPR004645">
    <property type="entry name" value="Tfx_DNA-bd_arc"/>
</dbReference>
<dbReference type="GO" id="GO:0006352">
    <property type="term" value="P:DNA-templated transcription initiation"/>
    <property type="evidence" value="ECO:0007669"/>
    <property type="project" value="InterPro"/>
</dbReference>